<keyword evidence="2" id="KW-0560">Oxidoreductase</keyword>
<name>A0A0M9GPY8_9HYPH</name>
<dbReference type="InterPro" id="IPR011706">
    <property type="entry name" value="Cu-oxidase_C"/>
</dbReference>
<dbReference type="Pfam" id="PF07732">
    <property type="entry name" value="Cu-oxidase_3"/>
    <property type="match status" value="1"/>
</dbReference>
<evidence type="ECO:0000259" key="5">
    <source>
        <dbReference type="Pfam" id="PF07732"/>
    </source>
</evidence>
<dbReference type="PATRIC" id="fig|1514904.3.peg.1765"/>
<evidence type="ECO:0000256" key="1">
    <source>
        <dbReference type="ARBA" id="ARBA00022723"/>
    </source>
</evidence>
<dbReference type="SUPFAM" id="SSF49503">
    <property type="entry name" value="Cupredoxins"/>
    <property type="match status" value="3"/>
</dbReference>
<dbReference type="Gene3D" id="2.60.40.420">
    <property type="entry name" value="Cupredoxins - blue copper proteins"/>
    <property type="match status" value="3"/>
</dbReference>
<dbReference type="PROSITE" id="PS00080">
    <property type="entry name" value="MULTICOPPER_OXIDASE2"/>
    <property type="match status" value="1"/>
</dbReference>
<dbReference type="GO" id="GO:0005507">
    <property type="term" value="F:copper ion binding"/>
    <property type="evidence" value="ECO:0007669"/>
    <property type="project" value="InterPro"/>
</dbReference>
<dbReference type="OrthoDB" id="9757546at2"/>
<accession>A0A0M9GPY8</accession>
<dbReference type="InterPro" id="IPR008972">
    <property type="entry name" value="Cupredoxin"/>
</dbReference>
<dbReference type="GO" id="GO:0016491">
    <property type="term" value="F:oxidoreductase activity"/>
    <property type="evidence" value="ECO:0007669"/>
    <property type="project" value="UniProtKB-KW"/>
</dbReference>
<dbReference type="InterPro" id="IPR011707">
    <property type="entry name" value="Cu-oxidase-like_N"/>
</dbReference>
<feature type="domain" description="Plastocyanin-like" evidence="5">
    <location>
        <begin position="45"/>
        <end position="152"/>
    </location>
</feature>
<dbReference type="Pfam" id="PF00394">
    <property type="entry name" value="Cu-oxidase"/>
    <property type="match status" value="1"/>
</dbReference>
<evidence type="ECO:0000259" key="3">
    <source>
        <dbReference type="Pfam" id="PF00394"/>
    </source>
</evidence>
<proteinExistence type="predicted"/>
<gene>
    <name evidence="6" type="ORF">SU32_02800</name>
</gene>
<comment type="caution">
    <text evidence="6">The sequence shown here is derived from an EMBL/GenBank/DDBJ whole genome shotgun (WGS) entry which is preliminary data.</text>
</comment>
<dbReference type="PANTHER" id="PTHR11709:SF2">
    <property type="entry name" value="MULTICOPPER OXIDASE LPR1"/>
    <property type="match status" value="1"/>
</dbReference>
<protein>
    <submittedName>
        <fullName evidence="6">Multicopper oxidase</fullName>
    </submittedName>
</protein>
<keyword evidence="1" id="KW-0479">Metal-binding</keyword>
<dbReference type="EMBL" id="JXMU01000002">
    <property type="protein sequence ID" value="KPB02679.1"/>
    <property type="molecule type" value="Genomic_DNA"/>
</dbReference>
<dbReference type="AlphaFoldDB" id="A0A0M9GPY8"/>
<evidence type="ECO:0000313" key="6">
    <source>
        <dbReference type="EMBL" id="KPB02679.1"/>
    </source>
</evidence>
<evidence type="ECO:0000256" key="2">
    <source>
        <dbReference type="ARBA" id="ARBA00023002"/>
    </source>
</evidence>
<feature type="domain" description="Plastocyanin-like" evidence="3">
    <location>
        <begin position="164"/>
        <end position="276"/>
    </location>
</feature>
<evidence type="ECO:0000259" key="4">
    <source>
        <dbReference type="Pfam" id="PF07731"/>
    </source>
</evidence>
<dbReference type="Proteomes" id="UP000038011">
    <property type="component" value="Unassembled WGS sequence"/>
</dbReference>
<dbReference type="PANTHER" id="PTHR11709">
    <property type="entry name" value="MULTI-COPPER OXIDASE"/>
    <property type="match status" value="1"/>
</dbReference>
<keyword evidence="7" id="KW-1185">Reference proteome</keyword>
<feature type="domain" description="Plastocyanin-like" evidence="4">
    <location>
        <begin position="355"/>
        <end position="462"/>
    </location>
</feature>
<dbReference type="Pfam" id="PF07731">
    <property type="entry name" value="Cu-oxidase_2"/>
    <property type="match status" value="1"/>
</dbReference>
<dbReference type="InterPro" id="IPR045087">
    <property type="entry name" value="Cu-oxidase_fam"/>
</dbReference>
<dbReference type="InterPro" id="IPR001117">
    <property type="entry name" value="Cu-oxidase_2nd"/>
</dbReference>
<organism evidence="6 7">
    <name type="scientific">Ahrensia marina</name>
    <dbReference type="NCBI Taxonomy" id="1514904"/>
    <lineage>
        <taxon>Bacteria</taxon>
        <taxon>Pseudomonadati</taxon>
        <taxon>Pseudomonadota</taxon>
        <taxon>Alphaproteobacteria</taxon>
        <taxon>Hyphomicrobiales</taxon>
        <taxon>Ahrensiaceae</taxon>
        <taxon>Ahrensia</taxon>
    </lineage>
</organism>
<dbReference type="InterPro" id="IPR002355">
    <property type="entry name" value="Cu_oxidase_Cu_BS"/>
</dbReference>
<evidence type="ECO:0000313" key="7">
    <source>
        <dbReference type="Proteomes" id="UP000038011"/>
    </source>
</evidence>
<dbReference type="STRING" id="1514904.SU32_02800"/>
<reference evidence="6 7" key="1">
    <citation type="submission" date="2015-01" db="EMBL/GenBank/DDBJ databases">
        <title>Ahrensia donghaiensis sp. nov., a novel dimethylsulphoniopropionate-cleavage bacterium isolated from seawater and emended descriptions of the genus Ahrensia and Ahrensia kielensis.</title>
        <authorList>
            <person name="Liu J."/>
        </authorList>
    </citation>
    <scope>NUCLEOTIDE SEQUENCE [LARGE SCALE GENOMIC DNA]</scope>
    <source>
        <strain evidence="6 7">LZD062</strain>
    </source>
</reference>
<dbReference type="CDD" id="cd13861">
    <property type="entry name" value="CuRO_1_CumA_like"/>
    <property type="match status" value="1"/>
</dbReference>
<sequence length="463" mass="51357">MVSRRNILKGIAGVAASIQLPKFALSQTSDGVFELVAGPSRQKLYSNEGVESDLWSYNGSTPGPEIRVKKGERVRIKFVNNLEEPTSVHWHGIRIDNAMDGVSGLTQEPVLPGDSFIYDFVAPDAGTYWYHAHNKSWNQVARGLYGPLIVDEIEPLFDDQHDLTLMIDDWRLAGEGAVDLASLGSLMDWSHAGRLGNWLTVNGQPVPTLKLKRNDVYRLRLINAANARIFEIDPARINARVIGYDGQSLKDAVTLNYAPLMIGPAQRVDLIVTPKNDFTLDEISGDEPFPMINFEVGIESGNESDPVKLVANDLPEPDLENAKTFTLDMTGGAMGGFVEIVYQGEKLKGEAFRTSRQVWAFNGVANLAESPFFDVNQGETVIIETINNTGWVHAMHIHGHHFKILSRSGATVDEGEMWRDTFLIGPEQKTKIAFVADNKGKWLFHCHMLEHAAAGMNTWFNVT</sequence>
<dbReference type="InterPro" id="IPR033138">
    <property type="entry name" value="Cu_oxidase_CS"/>
</dbReference>
<dbReference type="PROSITE" id="PS00079">
    <property type="entry name" value="MULTICOPPER_OXIDASE1"/>
    <property type="match status" value="1"/>
</dbReference>